<keyword evidence="7" id="KW-1185">Reference proteome</keyword>
<accession>A0A1I4V567</accession>
<evidence type="ECO:0000259" key="4">
    <source>
        <dbReference type="PROSITE" id="PS50883"/>
    </source>
</evidence>
<name>A0A1I4V567_9NEIS</name>
<dbReference type="SUPFAM" id="SSF55073">
    <property type="entry name" value="Nucleotide cyclase"/>
    <property type="match status" value="1"/>
</dbReference>
<feature type="region of interest" description="Disordered" evidence="2">
    <location>
        <begin position="564"/>
        <end position="584"/>
    </location>
</feature>
<dbReference type="Pfam" id="PF00990">
    <property type="entry name" value="GGDEF"/>
    <property type="match status" value="1"/>
</dbReference>
<evidence type="ECO:0000259" key="3">
    <source>
        <dbReference type="PROSITE" id="PS50110"/>
    </source>
</evidence>
<feature type="domain" description="EAL" evidence="4">
    <location>
        <begin position="177"/>
        <end position="434"/>
    </location>
</feature>
<dbReference type="Gene3D" id="3.20.20.450">
    <property type="entry name" value="EAL domain"/>
    <property type="match status" value="1"/>
</dbReference>
<dbReference type="RefSeq" id="WP_177187713.1">
    <property type="nucleotide sequence ID" value="NZ_FOVE01000001.1"/>
</dbReference>
<feature type="compositionally biased region" description="Polar residues" evidence="2">
    <location>
        <begin position="569"/>
        <end position="584"/>
    </location>
</feature>
<evidence type="ECO:0000313" key="7">
    <source>
        <dbReference type="Proteomes" id="UP000242869"/>
    </source>
</evidence>
<dbReference type="InterPro" id="IPR001789">
    <property type="entry name" value="Sig_transdc_resp-reg_receiver"/>
</dbReference>
<proteinExistence type="predicted"/>
<sequence>MAFLITHDALTGLAGLPLLTAKLEQALALARQSGHQVALLELNLDGLAQFNQNLGRNRTDLILQETAERLTHCTRETDTVARIGGGDFMILMPEVEDKLDVTTIACKLLDALAWPMEIDGQEAFVTAGIGIALFPKDGDNEDQLYASAATALARAKKKGRGNFLFCETEDSKGFARRQYMEVALRHALERNELILHFQPRVDLRTRCICATEALLRWQHDGRLIPPGEFLELAEETGLIQPISEWVLFEVCRQLREWQDRKIPVVKVAVNISQRLMRVRNEHNSLPALCRQYLDAMKLDPTLLELEISETVLMDAPEQTIELLSELREAGIKVAVDDFGTGYSSLAYLKHHPIDYLKIDNSFTSNVTTDSDAAAIARAVIGLAHGLRLTVVAEGVETEGQLEFLSRQGCDEMQGFYFCRPLPKEEFEQLLINGTELVRAEQQHKQTLLLLDDEENILNSLRRLFHRDGYHILTTTDPDEALELLAKHEVQVIMSDQRMPKICGTDFFYKVKELYPDTIRIVLSGYTELQSVTDAVNRGAIWRFLTKPWDDAALREEIRNAFLEHRLRHSGTNPTDKNQGPETTG</sequence>
<dbReference type="STRING" id="83765.SAMN05660284_00127"/>
<organism evidence="6 7">
    <name type="scientific">Formivibrio citricus</name>
    <dbReference type="NCBI Taxonomy" id="83765"/>
    <lineage>
        <taxon>Bacteria</taxon>
        <taxon>Pseudomonadati</taxon>
        <taxon>Pseudomonadota</taxon>
        <taxon>Betaproteobacteria</taxon>
        <taxon>Neisseriales</taxon>
        <taxon>Chitinibacteraceae</taxon>
        <taxon>Formivibrio</taxon>
    </lineage>
</organism>
<dbReference type="Gene3D" id="3.30.70.270">
    <property type="match status" value="1"/>
</dbReference>
<dbReference type="PROSITE" id="PS50887">
    <property type="entry name" value="GGDEF"/>
    <property type="match status" value="1"/>
</dbReference>
<dbReference type="NCBIfam" id="TIGR00254">
    <property type="entry name" value="GGDEF"/>
    <property type="match status" value="1"/>
</dbReference>
<dbReference type="GO" id="GO:0000160">
    <property type="term" value="P:phosphorelay signal transduction system"/>
    <property type="evidence" value="ECO:0007669"/>
    <property type="project" value="InterPro"/>
</dbReference>
<protein>
    <submittedName>
        <fullName evidence="6">Diguanylate cyclase (GGDEF) domain-containing protein</fullName>
    </submittedName>
</protein>
<dbReference type="InterPro" id="IPR001633">
    <property type="entry name" value="EAL_dom"/>
</dbReference>
<gene>
    <name evidence="6" type="ORF">SAMN05660284_00127</name>
</gene>
<dbReference type="SUPFAM" id="SSF52172">
    <property type="entry name" value="CheY-like"/>
    <property type="match status" value="1"/>
</dbReference>
<evidence type="ECO:0000256" key="2">
    <source>
        <dbReference type="SAM" id="MobiDB-lite"/>
    </source>
</evidence>
<feature type="domain" description="Response regulatory" evidence="3">
    <location>
        <begin position="446"/>
        <end position="561"/>
    </location>
</feature>
<dbReference type="InterPro" id="IPR011006">
    <property type="entry name" value="CheY-like_superfamily"/>
</dbReference>
<dbReference type="InterPro" id="IPR029787">
    <property type="entry name" value="Nucleotide_cyclase"/>
</dbReference>
<dbReference type="Proteomes" id="UP000242869">
    <property type="component" value="Unassembled WGS sequence"/>
</dbReference>
<dbReference type="InterPro" id="IPR043128">
    <property type="entry name" value="Rev_trsase/Diguanyl_cyclase"/>
</dbReference>
<dbReference type="AlphaFoldDB" id="A0A1I4V567"/>
<dbReference type="Pfam" id="PF00563">
    <property type="entry name" value="EAL"/>
    <property type="match status" value="1"/>
</dbReference>
<keyword evidence="1" id="KW-0597">Phosphoprotein</keyword>
<dbReference type="InterPro" id="IPR000160">
    <property type="entry name" value="GGDEF_dom"/>
</dbReference>
<dbReference type="InterPro" id="IPR052155">
    <property type="entry name" value="Biofilm_reg_signaling"/>
</dbReference>
<dbReference type="PANTHER" id="PTHR44757:SF2">
    <property type="entry name" value="BIOFILM ARCHITECTURE MAINTENANCE PROTEIN MBAA"/>
    <property type="match status" value="1"/>
</dbReference>
<evidence type="ECO:0000313" key="6">
    <source>
        <dbReference type="EMBL" id="SFM96273.1"/>
    </source>
</evidence>
<dbReference type="CDD" id="cd01949">
    <property type="entry name" value="GGDEF"/>
    <property type="match status" value="1"/>
</dbReference>
<feature type="domain" description="GGDEF" evidence="5">
    <location>
        <begin position="35"/>
        <end position="168"/>
    </location>
</feature>
<dbReference type="InterPro" id="IPR035919">
    <property type="entry name" value="EAL_sf"/>
</dbReference>
<reference evidence="7" key="1">
    <citation type="submission" date="2016-10" db="EMBL/GenBank/DDBJ databases">
        <authorList>
            <person name="Varghese N."/>
            <person name="Submissions S."/>
        </authorList>
    </citation>
    <scope>NUCLEOTIDE SEQUENCE [LARGE SCALE GENOMIC DNA]</scope>
    <source>
        <strain evidence="7">DSM 6150</strain>
    </source>
</reference>
<dbReference type="SMART" id="SM00448">
    <property type="entry name" value="REC"/>
    <property type="match status" value="1"/>
</dbReference>
<dbReference type="CDD" id="cd17569">
    <property type="entry name" value="REC_HupR-like"/>
    <property type="match status" value="1"/>
</dbReference>
<feature type="modified residue" description="4-aspartylphosphate" evidence="1">
    <location>
        <position position="495"/>
    </location>
</feature>
<dbReference type="SMART" id="SM00052">
    <property type="entry name" value="EAL"/>
    <property type="match status" value="1"/>
</dbReference>
<evidence type="ECO:0000259" key="5">
    <source>
        <dbReference type="PROSITE" id="PS50887"/>
    </source>
</evidence>
<evidence type="ECO:0000256" key="1">
    <source>
        <dbReference type="PROSITE-ProRule" id="PRU00169"/>
    </source>
</evidence>
<dbReference type="Pfam" id="PF00072">
    <property type="entry name" value="Response_reg"/>
    <property type="match status" value="1"/>
</dbReference>
<dbReference type="EMBL" id="FOVE01000001">
    <property type="protein sequence ID" value="SFM96273.1"/>
    <property type="molecule type" value="Genomic_DNA"/>
</dbReference>
<dbReference type="PROSITE" id="PS50883">
    <property type="entry name" value="EAL"/>
    <property type="match status" value="1"/>
</dbReference>
<dbReference type="CDD" id="cd01948">
    <property type="entry name" value="EAL"/>
    <property type="match status" value="1"/>
</dbReference>
<dbReference type="PROSITE" id="PS50110">
    <property type="entry name" value="RESPONSE_REGULATORY"/>
    <property type="match status" value="1"/>
</dbReference>
<dbReference type="SUPFAM" id="SSF141868">
    <property type="entry name" value="EAL domain-like"/>
    <property type="match status" value="1"/>
</dbReference>
<dbReference type="SMART" id="SM00267">
    <property type="entry name" value="GGDEF"/>
    <property type="match status" value="1"/>
</dbReference>
<dbReference type="Gene3D" id="3.40.50.2300">
    <property type="match status" value="1"/>
</dbReference>
<dbReference type="PANTHER" id="PTHR44757">
    <property type="entry name" value="DIGUANYLATE CYCLASE DGCP"/>
    <property type="match status" value="1"/>
</dbReference>